<feature type="compositionally biased region" description="Basic and acidic residues" evidence="2">
    <location>
        <begin position="133"/>
        <end position="151"/>
    </location>
</feature>
<reference evidence="3" key="1">
    <citation type="journal article" date="2021" name="Proc. Natl. Acad. Sci. U.S.A.">
        <title>A Catalog of Tens of Thousands of Viruses from Human Metagenomes Reveals Hidden Associations with Chronic Diseases.</title>
        <authorList>
            <person name="Tisza M.J."/>
            <person name="Buck C.B."/>
        </authorList>
    </citation>
    <scope>NUCLEOTIDE SEQUENCE</scope>
    <source>
        <strain evidence="3">Ct0Ba24</strain>
    </source>
</reference>
<feature type="region of interest" description="Disordered" evidence="2">
    <location>
        <begin position="730"/>
        <end position="779"/>
    </location>
</feature>
<accession>A0A8S5VL34</accession>
<dbReference type="EMBL" id="BK035277">
    <property type="protein sequence ID" value="DAG90739.1"/>
    <property type="molecule type" value="Genomic_DNA"/>
</dbReference>
<organism evidence="3">
    <name type="scientific">Ackermannviridae sp</name>
    <dbReference type="NCBI Taxonomy" id="2831612"/>
    <lineage>
        <taxon>Viruses</taxon>
        <taxon>Duplodnaviria</taxon>
        <taxon>Heunggongvirae</taxon>
        <taxon>Uroviricota</taxon>
        <taxon>Caudoviricetes</taxon>
        <taxon>Pantevenvirales</taxon>
        <taxon>Ackermannviridae</taxon>
    </lineage>
</organism>
<evidence type="ECO:0000256" key="2">
    <source>
        <dbReference type="SAM" id="MobiDB-lite"/>
    </source>
</evidence>
<feature type="compositionally biased region" description="Low complexity" evidence="2">
    <location>
        <begin position="600"/>
        <end position="622"/>
    </location>
</feature>
<feature type="region of interest" description="Disordered" evidence="2">
    <location>
        <begin position="586"/>
        <end position="633"/>
    </location>
</feature>
<sequence length="2247" mass="241355">MPYSDQEAFLNAYLKNYVKAQQNAVNGGKTGLSSARYTGQQAMNAAPTTLPDYGDIAGSFTTAYTKQLAAVEAQREKEAKAAQAAAEKEARAAASAAKKASSSTTKSKKLKKEELKALDSELEELAKTRVALQERKETRDTNTRERIKENVGDTAGISSLTAASRTFAPERKGSATKKSFSQRVAAGVKGLAKGASTYKQMQKARGGVSAEDSVDLGGVQTPQATAAKQKSRTKARASVAKQNFTTQELDARLTATNQRMRELQKQGKTKTREYRQLQNQHDTYATALGVDSFGGRAGAIGLGAVSGFAAGLANMGDATARAIRGQSESMDIPEYEAASDDLQAANEQRDALIQMGRAYTDTPNGPVATPEFQQVLDRIANAKGVRAENQVTPERNQVVGNMLDFAQNQNQKAQAGLDNTGRFLVGTIGSVAQNLPAFAAAAAVPEAAPVLIPALMGVSAAGNRENELEQRGVPLNQAVLRSGLSGAVSAITNKLPLEQGAELIAGNGPGIVRAMARQALSEGGQEASEYAADYGLDVLAGDPNANFSLAELGQQALGGALGGAISAAGSSLIGSGVNRAREALGANGNAPVDTDVQQAEPVSPAPENSVSPEPESVSPNPETVAQQPLEATQESIPELGVVTPDAAPKTAIDVIVDAYRNGTLTNKQIDQLKPGGELRQAFEEATGVTLPDTSSETRKALRTGAQNEIPYLHSIDSTANTGYDGTNETYTGGASYDGNGRTSGSIAQSDGEGREGIPELLRNPENGGWQGSGANNVAERNSVGGNQVLHGLLTDSPEMQAALERSGATPLELRDTTSDPQLFSSALEEARQKNPHGLMVSPKTVEELSQPGTRTFMSADNMAGALVTADGDIEAVFKNPQSKAKQAATSLLITAVENGGRKLDCYGLDLVTQYNRRGFEAVARIPFNAGAVEDGWTYGAKDVYVLKLRDGVTAQDIAGRLGMNEADGGFHMQTDAELANLPVFGDYDEALAYRDSLLTTPAENGNIPELMPTANQSAQEPIPTLADHPNTVGAAQRQFDRPEVASQSHMTRDTDNDYLQPLVQSDQGGEQQFTHERVSNADRMKIAANSMETESRDEIVSRLTSKEQWDADDTALAGSVLREWDLALGDMDKSGDAYKQALAQKMKFTQRISESNTMNAQALQMTQEFTTPETAVMQSQKSIKTAVDRVANGKNKRKFDQYKGDVETAVANAEDTATQKANDAVQKAIEAVQQQATDTDAQPGNATKRGKRTEKTQDETNQPSAEDVLSRKLAAAVNRYATDGKEASVEDVVQSEMLSQLTKMATSDTEKGARPQKPKLTVEEKLQTALDNQETYSHVWEAAKEALTERYKDNADMSSRLQAFFNDAGESGLYGKDTIKQLVSKYTKDQGIDFKALVKKSRGDKQATLREIQDRIQDTFDMDDTQAQRIAEMAMNEYSRALSEAADSNLKAIRDGKSKTSKSTHDQFLELLRMGVYDESDVQAYAASKFGVQPLTAEQCQQILDLAERAEQLPVNSRDRVLMESEVATIAAQNLSGSFRDAWDAWRYTSMLLSARTNEKNIGGNVSMGLNARAKDVVLASMEWMINKVAPGKVERTTAIVTPFTKDGRALLAASANDADLNSYRQLSSTSERMNLARDMQQHRETFRSLASPDSNNIVTKFLSALDSLAARASAPLEVSDYEGAFGALEGLRGINKTMDAAIDWIQDSAASATNKGVLGVAGLKNNYAWSLAQYLKANGADASIFDATDAQSLDLLDRARAHAIQQALINTYHAESKTASAVAKFKADLRGSDNFASRVLGDIVEGQLPFVKTPINVAKQSLQYSPLGFVSTAAEGVKVARGTGDVNLMLDHAAASVTGSVLFALGGILAEKGLLTAGISDDEKDKANLEGRQEYSLQLVDDDGKLHSYTIDWANAAAIPMFAGAEYAKLAASDGASLNSVASASQQVLEPLLEMSFLQGLNNNLESLRYSEDPYIYGMAKQSLSSYATQGIPTLAGQVARSVDPVRRSTYSGTTGIESDIGYTANKIRNKIPFLSETGQPYIDAFGDTQPNTGGSFAGRLAYNMLSPGYYSETTDDPVKQGVLDLANSSGDNSVIPEVAEKKVSWTSDKERHSYQLSPQEYTDFATQSGQLRKDMAEAVLDSRYNEEQQVQLIPELYSTAGKIAALDIVPDYSVGPEEQKRIDIYNQYGIEGLMNWIAYRKYANTDGKTGINQSEARAWLNDSNMSEAMKDAFWDASSTTWKSKR</sequence>
<feature type="region of interest" description="Disordered" evidence="2">
    <location>
        <begin position="133"/>
        <end position="153"/>
    </location>
</feature>
<name>A0A8S5VL34_9CAUD</name>
<evidence type="ECO:0000256" key="1">
    <source>
        <dbReference type="SAM" id="Coils"/>
    </source>
</evidence>
<evidence type="ECO:0000313" key="3">
    <source>
        <dbReference type="EMBL" id="DAG90739.1"/>
    </source>
</evidence>
<feature type="coiled-coil region" evidence="1">
    <location>
        <begin position="246"/>
        <end position="280"/>
    </location>
</feature>
<feature type="compositionally biased region" description="Low complexity" evidence="2">
    <location>
        <begin position="1233"/>
        <end position="1242"/>
    </location>
</feature>
<keyword evidence="1" id="KW-0175">Coiled coil</keyword>
<feature type="region of interest" description="Disordered" evidence="2">
    <location>
        <begin position="1232"/>
        <end position="1270"/>
    </location>
</feature>
<feature type="compositionally biased region" description="Polar residues" evidence="2">
    <location>
        <begin position="623"/>
        <end position="633"/>
    </location>
</feature>
<proteinExistence type="predicted"/>
<protein>
    <submittedName>
        <fullName evidence="3">Uncharacterized protein</fullName>
    </submittedName>
</protein>